<evidence type="ECO:0000256" key="8">
    <source>
        <dbReference type="ARBA" id="ARBA00022840"/>
    </source>
</evidence>
<dbReference type="CDD" id="cd03257">
    <property type="entry name" value="ABC_NikE_OppD_transporters"/>
    <property type="match status" value="2"/>
</dbReference>
<feature type="compositionally biased region" description="Basic and acidic residues" evidence="13">
    <location>
        <begin position="408"/>
        <end position="424"/>
    </location>
</feature>
<dbReference type="InterPro" id="IPR017871">
    <property type="entry name" value="ABC_transporter-like_CS"/>
</dbReference>
<reference evidence="17 18" key="1">
    <citation type="submission" date="2012-10" db="EMBL/GenBank/DDBJ databases">
        <title>Genome sequencing and analysis of entomopathogenic fungi Beauveria bassiana D1-5.</title>
        <authorList>
            <person name="Li Q."/>
            <person name="Wang L."/>
            <person name="Zhang Z."/>
            <person name="Wang Q."/>
            <person name="Ren J."/>
            <person name="Wang M."/>
            <person name="Xu W."/>
            <person name="Wang J."/>
            <person name="Lu Y."/>
            <person name="Du Q."/>
            <person name="Sun Z."/>
        </authorList>
    </citation>
    <scope>NUCLEOTIDE SEQUENCE [LARGE SCALE GENOMIC DNA]</scope>
    <source>
        <strain evidence="17 18">D1-5</strain>
    </source>
</reference>
<dbReference type="STRING" id="1245745.A0A0A2VZF7"/>
<evidence type="ECO:0000256" key="9">
    <source>
        <dbReference type="ARBA" id="ARBA00023136"/>
    </source>
</evidence>
<keyword evidence="10" id="KW-0564">Palmitate</keyword>
<dbReference type="HOGENOM" id="CLU_284534_0_0_1"/>
<dbReference type="GO" id="GO:0005886">
    <property type="term" value="C:plasma membrane"/>
    <property type="evidence" value="ECO:0007669"/>
    <property type="project" value="UniProtKB-SubCell"/>
</dbReference>
<dbReference type="InterPro" id="IPR027417">
    <property type="entry name" value="P-loop_NTPase"/>
</dbReference>
<protein>
    <submittedName>
        <fullName evidence="17">Glutathione import ATP-binding protein GsiA</fullName>
    </submittedName>
</protein>
<accession>A0A0A2VZF7</accession>
<feature type="domain" description="ABC transporter" evidence="14">
    <location>
        <begin position="851"/>
        <end position="1090"/>
    </location>
</feature>
<organism evidence="17 18">
    <name type="scientific">Beauveria bassiana D1-5</name>
    <dbReference type="NCBI Taxonomy" id="1245745"/>
    <lineage>
        <taxon>Eukaryota</taxon>
        <taxon>Fungi</taxon>
        <taxon>Dikarya</taxon>
        <taxon>Ascomycota</taxon>
        <taxon>Pezizomycotina</taxon>
        <taxon>Sordariomycetes</taxon>
        <taxon>Hypocreomycetidae</taxon>
        <taxon>Hypocreales</taxon>
        <taxon>Cordycipitaceae</taxon>
        <taxon>Beauveria</taxon>
    </lineage>
</organism>
<evidence type="ECO:0000259" key="16">
    <source>
        <dbReference type="PROSITE" id="PS51782"/>
    </source>
</evidence>
<dbReference type="InterPro" id="IPR050388">
    <property type="entry name" value="ABC_Ni/Peptide_Import"/>
</dbReference>
<dbReference type="SMART" id="SM00257">
    <property type="entry name" value="LysM"/>
    <property type="match status" value="1"/>
</dbReference>
<evidence type="ECO:0000256" key="5">
    <source>
        <dbReference type="ARBA" id="ARBA00022490"/>
    </source>
</evidence>
<proteinExistence type="inferred from homology"/>
<dbReference type="PROSITE" id="PS50914">
    <property type="entry name" value="BON"/>
    <property type="match status" value="1"/>
</dbReference>
<evidence type="ECO:0000256" key="6">
    <source>
        <dbReference type="ARBA" id="ARBA00022729"/>
    </source>
</evidence>
<dbReference type="Gene3D" id="3.10.350.10">
    <property type="entry name" value="LysM domain"/>
    <property type="match status" value="1"/>
</dbReference>
<dbReference type="InterPro" id="IPR018392">
    <property type="entry name" value="LysM"/>
</dbReference>
<keyword evidence="9" id="KW-0472">Membrane</keyword>
<sequence>MGLFDFVKDAGAKLWDSLKGNEGEQGSKLEEHLKNSGIPGADKVNVTVENGKAVITGGDGLTQALKEKIQVAVGNVAGISSVENNIQVTDAAQEATYYTVKSGDTLSAISKHVYGDANKYNTIFEANKPMLSHPDKIYPGQVLIIPKLAGCVTSLDIRDSAQKMVLQLHREGNALTGTQNGKPLSLKLDEKCLVKKRKDELGEVKYAYWPNGLLKDIFFMPGGQRIAHHEYDANGLPRQVDFYMSDKVASQTKVSYEDPAHRPFDYKLVTETMRTPFLTAESHCRYDEQLSPIACDITLVTGIGKTQQTQRQQVTTEVTALFGADWRHLADEFPGRAVVLAVLIDSALAARRDEVAVGANGNSSGKQHHGKKYDQQAANHFQPGGYQANLSRRSRKPEFAHRVAGTGDQHRQPKDRQGGAERHGHYGGNAPANKPQRIRKHQNHDGPATGACANCQNDTQRGLLSQRLQHNKNPESANQHCAYLFHIPAAFAEIAAGQIKRNRQYKHKNDGAHALHQAAEKRHHSPGERRFLIGAKPGCDNKFAVPGANGVQHAVKKAANQQPNAAAVLRSSGTRMADQNPLLTVNSLCINTLEGKPLVKDASFSVSRREIVALVGESGSGKTLTSLAVMGLLPAGVRQTGGDVTFNGQVVSAVGQTYPRELRGQQIATIFQEPMSSMNPVLKVGEQIAEVLVRHHKLSWRQAHREAVALLDRVGIVNPEQRARQYIHQLSGGMRQRVMIASAISCKPALLIADEPTTALDVTIQAQILALLQELQQEMAMGILFITHDLSVVARYADRACVLYQGNIVEQGEVPTLLTAPQADYTRRLIAASQPEPQAARRKDVTRSPLVQLSQLTKSYPQAHALPFFPAGRQTVLKPTSLEIERGEIVGLIGESGSGKTTLGRAAIGLIPADSGTIIFDGLDVRRASREQQQGMRRRAQIIFQDPYASLDPKMSVGEQIAEPLRVHKLRPAGEVQGRVRELLALVGLDTAAAGRLPSAFSGGQRQRIAIARALALEPELLVADEAVSALDLSVRGQILALLADLRDRLGLTVLFISHDLGAVRQACDRVVVLYRADRRRAGYSAGAEAA</sequence>
<dbReference type="CDD" id="cd00118">
    <property type="entry name" value="LysM"/>
    <property type="match status" value="1"/>
</dbReference>
<dbReference type="SUPFAM" id="SSF54106">
    <property type="entry name" value="LysM domain"/>
    <property type="match status" value="1"/>
</dbReference>
<dbReference type="GO" id="GO:0005737">
    <property type="term" value="C:cytoplasm"/>
    <property type="evidence" value="ECO:0007669"/>
    <property type="project" value="UniProtKB-SubCell"/>
</dbReference>
<dbReference type="Pfam" id="PF00005">
    <property type="entry name" value="ABC_tran"/>
    <property type="match status" value="2"/>
</dbReference>
<evidence type="ECO:0000256" key="1">
    <source>
        <dbReference type="ARBA" id="ARBA00004202"/>
    </source>
</evidence>
<comment type="caution">
    <text evidence="17">The sequence shown here is derived from an EMBL/GenBank/DDBJ whole genome shotgun (WGS) entry which is preliminary data.</text>
</comment>
<evidence type="ECO:0000259" key="15">
    <source>
        <dbReference type="PROSITE" id="PS50914"/>
    </source>
</evidence>
<dbReference type="PROSITE" id="PS50893">
    <property type="entry name" value="ABC_TRANSPORTER_2"/>
    <property type="match status" value="2"/>
</dbReference>
<evidence type="ECO:0000313" key="17">
    <source>
        <dbReference type="EMBL" id="KGQ06114.1"/>
    </source>
</evidence>
<dbReference type="InterPro" id="IPR003593">
    <property type="entry name" value="AAA+_ATPase"/>
</dbReference>
<feature type="region of interest" description="Disordered" evidence="13">
    <location>
        <begin position="381"/>
        <end position="447"/>
    </location>
</feature>
<dbReference type="PANTHER" id="PTHR43297">
    <property type="entry name" value="OLIGOPEPTIDE TRANSPORT ATP-BINDING PROTEIN APPD"/>
    <property type="match status" value="1"/>
</dbReference>
<dbReference type="GO" id="GO:0005524">
    <property type="term" value="F:ATP binding"/>
    <property type="evidence" value="ECO:0007669"/>
    <property type="project" value="UniProtKB-KW"/>
</dbReference>
<dbReference type="Pfam" id="PF01476">
    <property type="entry name" value="LysM"/>
    <property type="match status" value="1"/>
</dbReference>
<keyword evidence="6" id="KW-0732">Signal</keyword>
<evidence type="ECO:0000256" key="3">
    <source>
        <dbReference type="ARBA" id="ARBA00022448"/>
    </source>
</evidence>
<dbReference type="InterPro" id="IPR010646">
    <property type="entry name" value="UPF0257"/>
</dbReference>
<dbReference type="Gene3D" id="3.40.50.300">
    <property type="entry name" value="P-loop containing nucleotide triphosphate hydrolases"/>
    <property type="match status" value="2"/>
</dbReference>
<name>A0A0A2VZF7_BEABA</name>
<keyword evidence="5" id="KW-0963">Cytoplasm</keyword>
<feature type="domain" description="ABC transporter" evidence="14">
    <location>
        <begin position="583"/>
        <end position="830"/>
    </location>
</feature>
<feature type="domain" description="LysM" evidence="16">
    <location>
        <begin position="96"/>
        <end position="145"/>
    </location>
</feature>
<dbReference type="GO" id="GO:0016887">
    <property type="term" value="F:ATP hydrolysis activity"/>
    <property type="evidence" value="ECO:0007669"/>
    <property type="project" value="InterPro"/>
</dbReference>
<evidence type="ECO:0000256" key="12">
    <source>
        <dbReference type="ARBA" id="ARBA00044955"/>
    </source>
</evidence>
<comment type="subcellular location">
    <subcellularLocation>
        <location evidence="1">Cell membrane</location>
        <topology evidence="1">Peripheral membrane protein</topology>
    </subcellularLocation>
    <subcellularLocation>
        <location evidence="2">Cytoplasm</location>
    </subcellularLocation>
</comment>
<comment type="similarity">
    <text evidence="12">Belongs to the secreted LysM effector family.</text>
</comment>
<dbReference type="PROSITE" id="PS00211">
    <property type="entry name" value="ABC_TRANSPORTER_1"/>
    <property type="match status" value="2"/>
</dbReference>
<dbReference type="PROSITE" id="PS51782">
    <property type="entry name" value="LYSM"/>
    <property type="match status" value="1"/>
</dbReference>
<evidence type="ECO:0000256" key="7">
    <source>
        <dbReference type="ARBA" id="ARBA00022741"/>
    </source>
</evidence>
<gene>
    <name evidence="17" type="ORF">BBAD15_g8572</name>
</gene>
<dbReference type="InterPro" id="IPR003439">
    <property type="entry name" value="ABC_transporter-like_ATP-bd"/>
</dbReference>
<dbReference type="Pfam" id="PF06788">
    <property type="entry name" value="UPF0257"/>
    <property type="match status" value="1"/>
</dbReference>
<keyword evidence="3" id="KW-0813">Transport</keyword>
<dbReference type="FunFam" id="3.10.350.10:FF:000001">
    <property type="entry name" value="Peptidoglycan-binding protein LysM"/>
    <property type="match status" value="1"/>
</dbReference>
<feature type="domain" description="BON" evidence="15">
    <location>
        <begin position="21"/>
        <end position="90"/>
    </location>
</feature>
<dbReference type="PANTHER" id="PTHR43297:SF2">
    <property type="entry name" value="DIPEPTIDE TRANSPORT ATP-BINDING PROTEIN DPPD"/>
    <property type="match status" value="1"/>
</dbReference>
<evidence type="ECO:0000256" key="13">
    <source>
        <dbReference type="SAM" id="MobiDB-lite"/>
    </source>
</evidence>
<evidence type="ECO:0000313" key="18">
    <source>
        <dbReference type="Proteomes" id="UP000030106"/>
    </source>
</evidence>
<dbReference type="FunFam" id="3.40.50.300:FF:000016">
    <property type="entry name" value="Oligopeptide ABC transporter ATP-binding component"/>
    <property type="match status" value="1"/>
</dbReference>
<dbReference type="InterPro" id="IPR007055">
    <property type="entry name" value="BON_dom"/>
</dbReference>
<evidence type="ECO:0000256" key="4">
    <source>
        <dbReference type="ARBA" id="ARBA00022475"/>
    </source>
</evidence>
<dbReference type="Proteomes" id="UP000030106">
    <property type="component" value="Unassembled WGS sequence"/>
</dbReference>
<evidence type="ECO:0000256" key="2">
    <source>
        <dbReference type="ARBA" id="ARBA00004496"/>
    </source>
</evidence>
<dbReference type="SUPFAM" id="SSF52540">
    <property type="entry name" value="P-loop containing nucleoside triphosphate hydrolases"/>
    <property type="match status" value="2"/>
</dbReference>
<keyword evidence="7" id="KW-0547">Nucleotide-binding</keyword>
<dbReference type="NCBIfam" id="NF008399">
    <property type="entry name" value="PRK11198.1"/>
    <property type="match status" value="1"/>
</dbReference>
<evidence type="ECO:0000259" key="14">
    <source>
        <dbReference type="PROSITE" id="PS50893"/>
    </source>
</evidence>
<dbReference type="SMART" id="SM00382">
    <property type="entry name" value="AAA"/>
    <property type="match status" value="2"/>
</dbReference>
<keyword evidence="4" id="KW-1003">Cell membrane</keyword>
<evidence type="ECO:0000256" key="11">
    <source>
        <dbReference type="ARBA" id="ARBA00023288"/>
    </source>
</evidence>
<keyword evidence="8 17" id="KW-0067">ATP-binding</keyword>
<dbReference type="InterPro" id="IPR036779">
    <property type="entry name" value="LysM_dom_sf"/>
</dbReference>
<evidence type="ECO:0000256" key="10">
    <source>
        <dbReference type="ARBA" id="ARBA00023139"/>
    </source>
</evidence>
<keyword evidence="11" id="KW-0449">Lipoprotein</keyword>
<dbReference type="AlphaFoldDB" id="A0A0A2VZF7"/>
<dbReference type="EMBL" id="ANFO01000870">
    <property type="protein sequence ID" value="KGQ06114.1"/>
    <property type="molecule type" value="Genomic_DNA"/>
</dbReference>
<dbReference type="Pfam" id="PF04972">
    <property type="entry name" value="BON"/>
    <property type="match status" value="1"/>
</dbReference>